<dbReference type="AlphaFoldDB" id="A0A1J4K742"/>
<evidence type="ECO:0000313" key="3">
    <source>
        <dbReference type="Proteomes" id="UP000179807"/>
    </source>
</evidence>
<dbReference type="PANTHER" id="PTHR22957:SF27">
    <property type="entry name" value="TBC1 DOMAIN FAMILY MEMBER 13"/>
    <property type="match status" value="1"/>
</dbReference>
<dbReference type="InterPro" id="IPR000195">
    <property type="entry name" value="Rab-GAP-TBC_dom"/>
</dbReference>
<dbReference type="PANTHER" id="PTHR22957">
    <property type="entry name" value="TBC1 DOMAIN FAMILY MEMBER GTPASE-ACTIVATING PROTEIN"/>
    <property type="match status" value="1"/>
</dbReference>
<dbReference type="EMBL" id="MLAK01000716">
    <property type="protein sequence ID" value="OHT06720.1"/>
    <property type="molecule type" value="Genomic_DNA"/>
</dbReference>
<protein>
    <submittedName>
        <fullName evidence="2">TBC1 domain protein</fullName>
    </submittedName>
</protein>
<accession>A0A1J4K742</accession>
<organism evidence="2 3">
    <name type="scientific">Tritrichomonas foetus</name>
    <dbReference type="NCBI Taxonomy" id="1144522"/>
    <lineage>
        <taxon>Eukaryota</taxon>
        <taxon>Metamonada</taxon>
        <taxon>Parabasalia</taxon>
        <taxon>Tritrichomonadida</taxon>
        <taxon>Tritrichomonadidae</taxon>
        <taxon>Tritrichomonas</taxon>
    </lineage>
</organism>
<dbReference type="VEuPathDB" id="TrichDB:TRFO_05377"/>
<feature type="domain" description="Rab-GAP TBC" evidence="1">
    <location>
        <begin position="90"/>
        <end position="336"/>
    </location>
</feature>
<sequence>MDIYIIKCIEDFNSFSESDFLFRGTHIEICELLIIWRPFISFAERISTMSQGFIDPPLQFKIMPLVQPNPSNEPIDRELIRHLCESGLSECPAEDRCLAWLVLLNVYPKFAIEWPEKRDKLIQTYMAFVHDYGLDDWPKRFFTGTVRRDDLGVKNGKLMLTIYSDISRSGRQFFFFPPEEPPEGAPDNSLSHFIVHMRRLERILYVFGSLNASLSYMQGFNELVSPLYFAMVSSRQLFDDDLDCVEAISFHCLQELITGTKIQEFYMTQDESSIIYHKMGDFQKVLDKNLPNVSKILEFHDIHPLQYAYKCLNLLFAQEHPMPTILIIWDALFAHIEDLMDYCYYVEVSRIAEGSHKLSYEDFASTVQYVQNIDIPNIYVVLRRANKMYMQDKKPNVIEMLRKAFHP</sequence>
<reference evidence="2" key="1">
    <citation type="submission" date="2016-10" db="EMBL/GenBank/DDBJ databases">
        <authorList>
            <person name="Benchimol M."/>
            <person name="Almeida L.G."/>
            <person name="Vasconcelos A.T."/>
            <person name="Perreira-Neves A."/>
            <person name="Rosa I.A."/>
            <person name="Tasca T."/>
            <person name="Bogo M.R."/>
            <person name="de Souza W."/>
        </authorList>
    </citation>
    <scope>NUCLEOTIDE SEQUENCE [LARGE SCALE GENOMIC DNA]</scope>
    <source>
        <strain evidence="2">K</strain>
    </source>
</reference>
<gene>
    <name evidence="2" type="ORF">TRFO_05377</name>
</gene>
<dbReference type="SUPFAM" id="SSF47923">
    <property type="entry name" value="Ypt/Rab-GAP domain of gyp1p"/>
    <property type="match status" value="2"/>
</dbReference>
<keyword evidence="3" id="KW-1185">Reference proteome</keyword>
<dbReference type="GO" id="GO:0006886">
    <property type="term" value="P:intracellular protein transport"/>
    <property type="evidence" value="ECO:0007669"/>
    <property type="project" value="TreeGrafter"/>
</dbReference>
<comment type="caution">
    <text evidence="2">The sequence shown here is derived from an EMBL/GenBank/DDBJ whole genome shotgun (WGS) entry which is preliminary data.</text>
</comment>
<dbReference type="SMART" id="SM00164">
    <property type="entry name" value="TBC"/>
    <property type="match status" value="1"/>
</dbReference>
<dbReference type="Proteomes" id="UP000179807">
    <property type="component" value="Unassembled WGS sequence"/>
</dbReference>
<dbReference type="RefSeq" id="XP_068359856.1">
    <property type="nucleotide sequence ID" value="XM_068492451.1"/>
</dbReference>
<dbReference type="GO" id="GO:0005096">
    <property type="term" value="F:GTPase activator activity"/>
    <property type="evidence" value="ECO:0007669"/>
    <property type="project" value="TreeGrafter"/>
</dbReference>
<evidence type="ECO:0000259" key="1">
    <source>
        <dbReference type="PROSITE" id="PS50086"/>
    </source>
</evidence>
<proteinExistence type="predicted"/>
<dbReference type="Pfam" id="PF00566">
    <property type="entry name" value="RabGAP-TBC"/>
    <property type="match status" value="1"/>
</dbReference>
<dbReference type="InterPro" id="IPR035969">
    <property type="entry name" value="Rab-GAP_TBC_sf"/>
</dbReference>
<dbReference type="Gene3D" id="1.10.472.80">
    <property type="entry name" value="Ypt/Rab-GAP domain of gyp1p, domain 3"/>
    <property type="match status" value="1"/>
</dbReference>
<dbReference type="GeneID" id="94827155"/>
<evidence type="ECO:0000313" key="2">
    <source>
        <dbReference type="EMBL" id="OHT06720.1"/>
    </source>
</evidence>
<dbReference type="PROSITE" id="PS50086">
    <property type="entry name" value="TBC_RABGAP"/>
    <property type="match status" value="1"/>
</dbReference>
<dbReference type="Gene3D" id="1.10.8.270">
    <property type="entry name" value="putative rabgap domain of human tbc1 domain family member 14 like domains"/>
    <property type="match status" value="1"/>
</dbReference>
<name>A0A1J4K742_9EUKA</name>
<dbReference type="OrthoDB" id="10263206at2759"/>